<gene>
    <name evidence="1" type="ORF">T4E_5694</name>
</gene>
<organism evidence="1 2">
    <name type="scientific">Trichinella pseudospiralis</name>
    <name type="common">Parasitic roundworm</name>
    <dbReference type="NCBI Taxonomy" id="6337"/>
    <lineage>
        <taxon>Eukaryota</taxon>
        <taxon>Metazoa</taxon>
        <taxon>Ecdysozoa</taxon>
        <taxon>Nematoda</taxon>
        <taxon>Enoplea</taxon>
        <taxon>Dorylaimia</taxon>
        <taxon>Trichinellida</taxon>
        <taxon>Trichinellidae</taxon>
        <taxon>Trichinella</taxon>
    </lineage>
</organism>
<sequence length="64" mass="7322">METSWHRLCGSVFVDWCSTYVRANPFDHLRTCFFPLLHVIIIFSQLDAAVQAVLHCKMMPAPAV</sequence>
<protein>
    <submittedName>
        <fullName evidence="1">Uncharacterized protein</fullName>
    </submittedName>
</protein>
<dbReference type="EMBL" id="JYDU01000167">
    <property type="protein sequence ID" value="KRX90391.1"/>
    <property type="molecule type" value="Genomic_DNA"/>
</dbReference>
<reference evidence="1 2" key="1">
    <citation type="submission" date="2015-01" db="EMBL/GenBank/DDBJ databases">
        <title>Evolution of Trichinella species and genotypes.</title>
        <authorList>
            <person name="Korhonen P.K."/>
            <person name="Edoardo P."/>
            <person name="Giuseppe L.R."/>
            <person name="Gasser R.B."/>
        </authorList>
    </citation>
    <scope>NUCLEOTIDE SEQUENCE [LARGE SCALE GENOMIC DNA]</scope>
    <source>
        <strain evidence="1">ISS141</strain>
    </source>
</reference>
<comment type="caution">
    <text evidence="1">The sequence shown here is derived from an EMBL/GenBank/DDBJ whole genome shotgun (WGS) entry which is preliminary data.</text>
</comment>
<name>A0A0V0XQZ9_TRIPS</name>
<evidence type="ECO:0000313" key="2">
    <source>
        <dbReference type="Proteomes" id="UP000054815"/>
    </source>
</evidence>
<accession>A0A0V0XQZ9</accession>
<dbReference type="Proteomes" id="UP000054815">
    <property type="component" value="Unassembled WGS sequence"/>
</dbReference>
<evidence type="ECO:0000313" key="1">
    <source>
        <dbReference type="EMBL" id="KRX90391.1"/>
    </source>
</evidence>
<proteinExistence type="predicted"/>
<dbReference type="AlphaFoldDB" id="A0A0V0XQZ9"/>